<evidence type="ECO:0000313" key="5">
    <source>
        <dbReference type="EMBL" id="CBY17977.1"/>
    </source>
</evidence>
<dbReference type="InParanoid" id="E4X2X4"/>
<dbReference type="PROSITE" id="PS50092">
    <property type="entry name" value="TSP1"/>
    <property type="match status" value="5"/>
</dbReference>
<evidence type="ECO:0000256" key="2">
    <source>
        <dbReference type="ARBA" id="ARBA00023157"/>
    </source>
</evidence>
<dbReference type="PANTHER" id="PTHR22906:SF21">
    <property type="entry name" value="SEMA DOMAIN-CONTAINING PROTEIN"/>
    <property type="match status" value="1"/>
</dbReference>
<dbReference type="AlphaFoldDB" id="E4X2X4"/>
<keyword evidence="1" id="KW-0677">Repeat</keyword>
<dbReference type="Gene3D" id="2.120.10.80">
    <property type="entry name" value="Kelch-type beta propeller"/>
    <property type="match status" value="1"/>
</dbReference>
<reference evidence="5" key="1">
    <citation type="journal article" date="2010" name="Science">
        <title>Plasticity of animal genome architecture unmasked by rapid evolution of a pelagic tunicate.</title>
        <authorList>
            <person name="Denoeud F."/>
            <person name="Henriet S."/>
            <person name="Mungpakdee S."/>
            <person name="Aury J.M."/>
            <person name="Da Silva C."/>
            <person name="Brinkmann H."/>
            <person name="Mikhaleva J."/>
            <person name="Olsen L.C."/>
            <person name="Jubin C."/>
            <person name="Canestro C."/>
            <person name="Bouquet J.M."/>
            <person name="Danks G."/>
            <person name="Poulain J."/>
            <person name="Campsteijn C."/>
            <person name="Adamski M."/>
            <person name="Cross I."/>
            <person name="Yadetie F."/>
            <person name="Muffato M."/>
            <person name="Louis A."/>
            <person name="Butcher S."/>
            <person name="Tsagkogeorga G."/>
            <person name="Konrad A."/>
            <person name="Singh S."/>
            <person name="Jensen M.F."/>
            <person name="Cong E.H."/>
            <person name="Eikeseth-Otteraa H."/>
            <person name="Noel B."/>
            <person name="Anthouard V."/>
            <person name="Porcel B.M."/>
            <person name="Kachouri-Lafond R."/>
            <person name="Nishino A."/>
            <person name="Ugolini M."/>
            <person name="Chourrout P."/>
            <person name="Nishida H."/>
            <person name="Aasland R."/>
            <person name="Huzurbazar S."/>
            <person name="Westhof E."/>
            <person name="Delsuc F."/>
            <person name="Lehrach H."/>
            <person name="Reinhardt R."/>
            <person name="Weissenbach J."/>
            <person name="Roy S.W."/>
            <person name="Artiguenave F."/>
            <person name="Postlethwait J.H."/>
            <person name="Manak J.R."/>
            <person name="Thompson E.M."/>
            <person name="Jaillon O."/>
            <person name="Du Pasquier L."/>
            <person name="Boudinot P."/>
            <person name="Liberles D.A."/>
            <person name="Volff J.N."/>
            <person name="Philippe H."/>
            <person name="Lenhard B."/>
            <person name="Roest Crollius H."/>
            <person name="Wincker P."/>
            <person name="Chourrout D."/>
        </authorList>
    </citation>
    <scope>NUCLEOTIDE SEQUENCE [LARGE SCALE GENOMIC DNA]</scope>
</reference>
<dbReference type="InterPro" id="IPR015915">
    <property type="entry name" value="Kelch-typ_b-propeller"/>
</dbReference>
<dbReference type="PANTHER" id="PTHR22906">
    <property type="entry name" value="PROPERDIN"/>
    <property type="match status" value="1"/>
</dbReference>
<keyword evidence="2" id="KW-1015">Disulfide bond</keyword>
<keyword evidence="6" id="KW-1185">Reference proteome</keyword>
<evidence type="ECO:0000256" key="4">
    <source>
        <dbReference type="SAM" id="MobiDB-lite"/>
    </source>
</evidence>
<evidence type="ECO:0000256" key="3">
    <source>
        <dbReference type="SAM" id="Coils"/>
    </source>
</evidence>
<dbReference type="InterPro" id="IPR052065">
    <property type="entry name" value="Compl_asym_regulator"/>
</dbReference>
<dbReference type="Proteomes" id="UP000001307">
    <property type="component" value="Unassembled WGS sequence"/>
</dbReference>
<feature type="coiled-coil region" evidence="3">
    <location>
        <begin position="338"/>
        <end position="365"/>
    </location>
</feature>
<evidence type="ECO:0000256" key="1">
    <source>
        <dbReference type="ARBA" id="ARBA00022737"/>
    </source>
</evidence>
<evidence type="ECO:0000313" key="6">
    <source>
        <dbReference type="Proteomes" id="UP000001307"/>
    </source>
</evidence>
<accession>E4X2X4</accession>
<proteinExistence type="predicted"/>
<dbReference type="Gene3D" id="2.20.100.10">
    <property type="entry name" value="Thrombospondin type-1 (TSP1) repeat"/>
    <property type="match status" value="5"/>
</dbReference>
<dbReference type="InterPro" id="IPR000884">
    <property type="entry name" value="TSP1_rpt"/>
</dbReference>
<feature type="compositionally biased region" description="Low complexity" evidence="4">
    <location>
        <begin position="426"/>
        <end position="440"/>
    </location>
</feature>
<protein>
    <submittedName>
        <fullName evidence="5">Uncharacterized protein</fullName>
    </submittedName>
</protein>
<keyword evidence="3" id="KW-0175">Coiled coil</keyword>
<dbReference type="EMBL" id="FN653023">
    <property type="protein sequence ID" value="CBY17977.1"/>
    <property type="molecule type" value="Genomic_DNA"/>
</dbReference>
<sequence length="962" mass="108604">MGNDLEQLYQTFENFKNEESRQDERLDAIFRNSNLLKESINNLQKIDEDFLFRLVDVETKLQDGFNPSNGGSSSISTNQISYQLNKFKTFLREIKSDTTEMQGQIKSLEDGASSEFSSITRNFTRHESLIAKTSLDAQKKCLDLETLFSKLEQNQEQSVAACESKIKSIRDEVAGDLLSLDDKARSNKQFCEDNLKILSSSIIDAQEEFDNKISSMETSLINKIDQSSSHSQLPDVISNDIEKMKIQINTKIRQIDNLKQSVQSCAKQADLLPLDRSVKALEISNSVLSDKFKKDTESMDTLINKLSVEFHELELNFDKMMDSMNSQSSDSGVSSTVIAALEVKIDQLKTNYFESEKDFQDFKNQLYILDYTLDNQNEKIKNMTTHSHSLPKEIDELARKITNLQKELEEAKKEGISNNHVNPELDTTTATSTTSATDSTGSISESWGSWTSCSVTCGKGIKRRYNKNRSSKNRIETIPCEEASCVNWSNWSSCSKSCGRGERRRENLLSMDIFDNDTQTQPCNTLSCPAERPWSEWSVCTKTCGNGRRSRQNGIEGDDERCNTRNCPGWTEWSECSASCDGGKKTRKYIEYNSSNIPSTVDEQERVCNRVTCPWTQWSDCSVTCGEGIRQRRRGDREYTRKCYLPACVEPTEISITTTPRNGDGMIGEIVIIGGRRSRSDITGPRTVKQRENIEKISMKLSDGSEEIWTNDLAKGFHRSCSVNLGGKIYVIGGSFTGQEIYELTHSSAKKLPTELSSKFYYHSCSIMKNRVWVVAGSGGQGKNAVSFDLQFRQERFEPILRESHYGGALVTLNDEYLIISGGNSPRASSMEALMDGRTSWSFSSTLPVRISGHKMIVDPESYKIYSLGGYDGNKERNEIYMIDMSCVITKQCRLNSPMWSKIGTMHTPRDSHVSVLYQNRIYSFGGFTKTSLPDEYFSLEELKSSIMSTSHSLNSHSAILL</sequence>
<dbReference type="SMART" id="SM00209">
    <property type="entry name" value="TSP1"/>
    <property type="match status" value="5"/>
</dbReference>
<dbReference type="SUPFAM" id="SSF117281">
    <property type="entry name" value="Kelch motif"/>
    <property type="match status" value="1"/>
</dbReference>
<dbReference type="SUPFAM" id="SSF82895">
    <property type="entry name" value="TSP-1 type 1 repeat"/>
    <property type="match status" value="4"/>
</dbReference>
<dbReference type="InterPro" id="IPR036383">
    <property type="entry name" value="TSP1_rpt_sf"/>
</dbReference>
<name>E4X2X4_OIKDI</name>
<gene>
    <name evidence="5" type="ORF">GSOID_T00017606001</name>
</gene>
<organism evidence="5">
    <name type="scientific">Oikopleura dioica</name>
    <name type="common">Tunicate</name>
    <dbReference type="NCBI Taxonomy" id="34765"/>
    <lineage>
        <taxon>Eukaryota</taxon>
        <taxon>Metazoa</taxon>
        <taxon>Chordata</taxon>
        <taxon>Tunicata</taxon>
        <taxon>Appendicularia</taxon>
        <taxon>Copelata</taxon>
        <taxon>Oikopleuridae</taxon>
        <taxon>Oikopleura</taxon>
    </lineage>
</organism>
<dbReference type="OrthoDB" id="347314at2759"/>
<dbReference type="Pfam" id="PF00090">
    <property type="entry name" value="TSP_1"/>
    <property type="match status" value="5"/>
</dbReference>
<feature type="region of interest" description="Disordered" evidence="4">
    <location>
        <begin position="412"/>
        <end position="446"/>
    </location>
</feature>